<dbReference type="EMBL" id="AGQS02005820">
    <property type="protein sequence ID" value="KYF39142.1"/>
    <property type="molecule type" value="Genomic_DNA"/>
</dbReference>
<proteinExistence type="predicted"/>
<comment type="caution">
    <text evidence="2">The sequence shown here is derived from an EMBL/GenBank/DDBJ whole genome shotgun (WGS) entry which is preliminary data.</text>
</comment>
<feature type="non-terminal residue" evidence="2">
    <location>
        <position position="1"/>
    </location>
</feature>
<keyword evidence="1" id="KW-0175">Coiled coil</keyword>
<sequence>ILKHAAEEVERLNGQLAAEREARERHLQSLLSLFEEVVREVQRDIAREKEDREKMQEDLVHLMEQTIDRITTSI</sequence>
<evidence type="ECO:0000313" key="2">
    <source>
        <dbReference type="EMBL" id="KYF39142.1"/>
    </source>
</evidence>
<evidence type="ECO:0000256" key="1">
    <source>
        <dbReference type="SAM" id="Coils"/>
    </source>
</evidence>
<evidence type="ECO:0000313" key="3">
    <source>
        <dbReference type="Proteomes" id="UP000074247"/>
    </source>
</evidence>
<accession>A0A139XK34</accession>
<feature type="coiled-coil region" evidence="1">
    <location>
        <begin position="2"/>
        <end position="65"/>
    </location>
</feature>
<name>A0A139XK34_TOXGO</name>
<dbReference type="VEuPathDB" id="ToxoDB:TGARI_318760B"/>
<reference evidence="2 3" key="1">
    <citation type="journal article" date="2016" name="Nat. Commun.">
        <title>Local admixture of amplified and diversified secreted pathogenesis determinants shapes mosaic Toxoplasma gondii genomes.</title>
        <authorList>
            <person name="Lorenzi H."/>
            <person name="Khan A."/>
            <person name="Behnke M.S."/>
            <person name="Namasivayam S."/>
            <person name="Swapna L.S."/>
            <person name="Hadjithomas M."/>
            <person name="Karamycheva S."/>
            <person name="Pinney D."/>
            <person name="Brunk B.P."/>
            <person name="Ajioka J.W."/>
            <person name="Ajzenberg D."/>
            <person name="Boothroyd J.C."/>
            <person name="Boyle J.P."/>
            <person name="Darde M.L."/>
            <person name="Diaz-Miranda M.A."/>
            <person name="Dubey J.P."/>
            <person name="Fritz H.M."/>
            <person name="Gennari S.M."/>
            <person name="Gregory B.D."/>
            <person name="Kim K."/>
            <person name="Saeij J.P."/>
            <person name="Su C."/>
            <person name="White M.W."/>
            <person name="Zhu X.Q."/>
            <person name="Howe D.K."/>
            <person name="Rosenthal B.M."/>
            <person name="Grigg M.E."/>
            <person name="Parkinson J."/>
            <person name="Liu L."/>
            <person name="Kissinger J.C."/>
            <person name="Roos D.S."/>
            <person name="Sibley L.D."/>
        </authorList>
    </citation>
    <scope>NUCLEOTIDE SEQUENCE [LARGE SCALE GENOMIC DNA]</scope>
    <source>
        <strain evidence="2 3">ARI</strain>
    </source>
</reference>
<gene>
    <name evidence="2" type="ORF">TGARI_318760B</name>
</gene>
<organism evidence="2 3">
    <name type="scientific">Toxoplasma gondii ARI</name>
    <dbReference type="NCBI Taxonomy" id="1074872"/>
    <lineage>
        <taxon>Eukaryota</taxon>
        <taxon>Sar</taxon>
        <taxon>Alveolata</taxon>
        <taxon>Apicomplexa</taxon>
        <taxon>Conoidasida</taxon>
        <taxon>Coccidia</taxon>
        <taxon>Eucoccidiorida</taxon>
        <taxon>Eimeriorina</taxon>
        <taxon>Sarcocystidae</taxon>
        <taxon>Toxoplasma</taxon>
    </lineage>
</organism>
<dbReference type="Proteomes" id="UP000074247">
    <property type="component" value="Unassembled WGS sequence"/>
</dbReference>
<protein>
    <submittedName>
        <fullName evidence="2">Uncharacterized protein</fullName>
    </submittedName>
</protein>
<dbReference type="AlphaFoldDB" id="A0A139XK34"/>